<evidence type="ECO:0000259" key="1">
    <source>
        <dbReference type="Pfam" id="PF00535"/>
    </source>
</evidence>
<dbReference type="InterPro" id="IPR001173">
    <property type="entry name" value="Glyco_trans_2-like"/>
</dbReference>
<dbReference type="InterPro" id="IPR029044">
    <property type="entry name" value="Nucleotide-diphossugar_trans"/>
</dbReference>
<accession>A0A1M4W6T3</accession>
<proteinExistence type="predicted"/>
<name>A0A1M4W6T3_9FLAO</name>
<protein>
    <submittedName>
        <fullName evidence="2">Glycosyl transferase family 2</fullName>
    </submittedName>
</protein>
<dbReference type="PANTHER" id="PTHR43685">
    <property type="entry name" value="GLYCOSYLTRANSFERASE"/>
    <property type="match status" value="1"/>
</dbReference>
<dbReference type="Proteomes" id="UP000184462">
    <property type="component" value="Unassembled WGS sequence"/>
</dbReference>
<keyword evidence="2" id="KW-0808">Transferase</keyword>
<dbReference type="Gene3D" id="3.90.550.10">
    <property type="entry name" value="Spore Coat Polysaccharide Biosynthesis Protein SpsA, Chain A"/>
    <property type="match status" value="1"/>
</dbReference>
<dbReference type="SUPFAM" id="SSF53448">
    <property type="entry name" value="Nucleotide-diphospho-sugar transferases"/>
    <property type="match status" value="1"/>
</dbReference>
<keyword evidence="3" id="KW-1185">Reference proteome</keyword>
<sequence length="295" mass="34506">MLSILIPCYNYDVTALVEELLKQLETLNDQVEIIVLDDGKHSYNTVNKKLSDDEQLTYLQNKTNLGRTKSRQTLAEAAQFDNLLFLDADVLPVQPQFLQKYLDKLSEDFGLIYGGNSYQYKLIDNSKRLHYKFGKHREVRKLEERLKNPYLNFTSQNFIIKKSVFFSLNTNQTNKYGYDLVFSFKLKQQKIKVLQIDNPVLHLGLNHNQAFLDKSLQAVTNLVEFERKAEISMTHTRLQKAYKTLTDYKLAKFFNTIIDIIKPILERNLKSSKPKLIALDLMKLQHYISLRSKDL</sequence>
<dbReference type="STRING" id="1155689.SAMN05444278_105114"/>
<organism evidence="2 3">
    <name type="scientific">Psychroflexus salarius</name>
    <dbReference type="NCBI Taxonomy" id="1155689"/>
    <lineage>
        <taxon>Bacteria</taxon>
        <taxon>Pseudomonadati</taxon>
        <taxon>Bacteroidota</taxon>
        <taxon>Flavobacteriia</taxon>
        <taxon>Flavobacteriales</taxon>
        <taxon>Flavobacteriaceae</taxon>
        <taxon>Psychroflexus</taxon>
    </lineage>
</organism>
<gene>
    <name evidence="2" type="ORF">SAMN05444278_105114</name>
</gene>
<dbReference type="CDD" id="cd00761">
    <property type="entry name" value="Glyco_tranf_GTA_type"/>
    <property type="match status" value="1"/>
</dbReference>
<dbReference type="AlphaFoldDB" id="A0A1M4W6T3"/>
<dbReference type="GO" id="GO:0016740">
    <property type="term" value="F:transferase activity"/>
    <property type="evidence" value="ECO:0007669"/>
    <property type="project" value="UniProtKB-KW"/>
</dbReference>
<feature type="domain" description="Glycosyltransferase 2-like" evidence="1">
    <location>
        <begin position="3"/>
        <end position="157"/>
    </location>
</feature>
<dbReference type="Pfam" id="PF00535">
    <property type="entry name" value="Glycos_transf_2"/>
    <property type="match status" value="1"/>
</dbReference>
<dbReference type="EMBL" id="FQTW01000005">
    <property type="protein sequence ID" value="SHE76994.1"/>
    <property type="molecule type" value="Genomic_DNA"/>
</dbReference>
<evidence type="ECO:0000313" key="3">
    <source>
        <dbReference type="Proteomes" id="UP000184462"/>
    </source>
</evidence>
<dbReference type="RefSeq" id="WP_073193040.1">
    <property type="nucleotide sequence ID" value="NZ_FQTW01000005.1"/>
</dbReference>
<dbReference type="PANTHER" id="PTHR43685:SF2">
    <property type="entry name" value="GLYCOSYLTRANSFERASE 2-LIKE DOMAIN-CONTAINING PROTEIN"/>
    <property type="match status" value="1"/>
</dbReference>
<dbReference type="OrthoDB" id="761861at2"/>
<dbReference type="InterPro" id="IPR050834">
    <property type="entry name" value="Glycosyltransf_2"/>
</dbReference>
<evidence type="ECO:0000313" key="2">
    <source>
        <dbReference type="EMBL" id="SHE76994.1"/>
    </source>
</evidence>
<reference evidence="2 3" key="1">
    <citation type="submission" date="2016-11" db="EMBL/GenBank/DDBJ databases">
        <authorList>
            <person name="Jaros S."/>
            <person name="Januszkiewicz K."/>
            <person name="Wedrychowicz H."/>
        </authorList>
    </citation>
    <scope>NUCLEOTIDE SEQUENCE [LARGE SCALE GENOMIC DNA]</scope>
    <source>
        <strain evidence="2 3">DSM 25661</strain>
    </source>
</reference>